<dbReference type="GO" id="GO:0016740">
    <property type="term" value="F:transferase activity"/>
    <property type="evidence" value="ECO:0007669"/>
    <property type="project" value="UniProtKB-KW"/>
</dbReference>
<gene>
    <name evidence="2" type="ORF">BM74_18285</name>
</gene>
<accession>A0A437SIT3</accession>
<keyword evidence="2" id="KW-0808">Transferase</keyword>
<evidence type="ECO:0000313" key="2">
    <source>
        <dbReference type="EMBL" id="RVU62857.1"/>
    </source>
</evidence>
<dbReference type="RefSeq" id="WP_127813904.1">
    <property type="nucleotide sequence ID" value="NZ_LDER01000237.1"/>
</dbReference>
<reference evidence="2 3" key="1">
    <citation type="submission" date="2018-01" db="EMBL/GenBank/DDBJ databases">
        <title>Complete genome sequence of G25-42.</title>
        <authorList>
            <person name="Zheng Z."/>
            <person name="Sun M."/>
        </authorList>
    </citation>
    <scope>NUCLEOTIDE SEQUENCE [LARGE SCALE GENOMIC DNA]</scope>
    <source>
        <strain evidence="2 3">G25-42</strain>
    </source>
</reference>
<dbReference type="Proteomes" id="UP000286687">
    <property type="component" value="Unassembled WGS sequence"/>
</dbReference>
<proteinExistence type="predicted"/>
<keyword evidence="1" id="KW-0472">Membrane</keyword>
<organism evidence="2 3">
    <name type="scientific">Bacillus thuringiensis</name>
    <dbReference type="NCBI Taxonomy" id="1428"/>
    <lineage>
        <taxon>Bacteria</taxon>
        <taxon>Bacillati</taxon>
        <taxon>Bacillota</taxon>
        <taxon>Bacilli</taxon>
        <taxon>Bacillales</taxon>
        <taxon>Bacillaceae</taxon>
        <taxon>Bacillus</taxon>
        <taxon>Bacillus cereus group</taxon>
    </lineage>
</organism>
<dbReference type="AlphaFoldDB" id="A0A437SIT3"/>
<protein>
    <submittedName>
        <fullName evidence="2">Glycosyltransferase</fullName>
    </submittedName>
</protein>
<comment type="caution">
    <text evidence="2">The sequence shown here is derived from an EMBL/GenBank/DDBJ whole genome shotgun (WGS) entry which is preliminary data.</text>
</comment>
<keyword evidence="1" id="KW-0812">Transmembrane</keyword>
<evidence type="ECO:0000256" key="1">
    <source>
        <dbReference type="SAM" id="Phobius"/>
    </source>
</evidence>
<keyword evidence="1" id="KW-1133">Transmembrane helix</keyword>
<evidence type="ECO:0000313" key="3">
    <source>
        <dbReference type="Proteomes" id="UP000286687"/>
    </source>
</evidence>
<sequence length="120" mass="12931">MTKTETISFRSFMDQSYKKKAHKETNSKNVLKKVFTATGSSLILILPKVAFAAGVNGTFGNVHSAIMNGFDAGVVLVIIFSGAAWALGHRTKAIEILIGACCGYILARHAVDIRDFLKGI</sequence>
<feature type="transmembrane region" description="Helical" evidence="1">
    <location>
        <begin position="62"/>
        <end position="87"/>
    </location>
</feature>
<dbReference type="EMBL" id="LDER01000237">
    <property type="protein sequence ID" value="RVU62857.1"/>
    <property type="molecule type" value="Genomic_DNA"/>
</dbReference>
<name>A0A437SIT3_BACTU</name>